<keyword evidence="5 8" id="KW-0812">Transmembrane</keyword>
<feature type="transmembrane region" description="Helical" evidence="8">
    <location>
        <begin position="174"/>
        <end position="195"/>
    </location>
</feature>
<feature type="transmembrane region" description="Helical" evidence="8">
    <location>
        <begin position="362"/>
        <end position="380"/>
    </location>
</feature>
<dbReference type="Pfam" id="PF07690">
    <property type="entry name" value="MFS_1"/>
    <property type="match status" value="2"/>
</dbReference>
<dbReference type="PRINTS" id="PR01036">
    <property type="entry name" value="TCRTETB"/>
</dbReference>
<sequence length="479" mass="51830">MTQTLSYQTNQKVQKNRWWILVAVGLFTFMSTLDGTIVNIALPVISNDLHIPMSQSEWVVSLYLIVVCSFILFFGKLSDLHGKIKIFRLGAIFFIAGSLLSGLRINLVFLLAARALQAFGAAMTMATNNGIITEIFPSTERGKALGTIGSFVALGSIAGPGLGGLILSHLSWSYIFWLNVPVGIIAAIIGAIYLPKDITFTNAPLDKTGSFSFALGMVTLFGGVFLGQQLGFTAMSVLVMLIVGIASFVWFVYVENHTTNPLLQFNLFKNPDFSVSLLCALLIFITNFFFNVVTPFYLENALHLAPSQAGVILMILPVVQLFAAPVAGTLSDKIGPKLITFIGLVLLLISQIGYSLCNLHSSIWLFIVSIAIMGLGSGIFSSPNNSLVMSSVEQKDLGVAGSINSLSRNLGMVIGISSATTILFAAMSHAKGARVTAYLPKQPEIFIYGMHVVFMISMIICLITVILSGWRLFKKDAQK</sequence>
<evidence type="ECO:0000256" key="1">
    <source>
        <dbReference type="ARBA" id="ARBA00004651"/>
    </source>
</evidence>
<evidence type="ECO:0000256" key="8">
    <source>
        <dbReference type="SAM" id="Phobius"/>
    </source>
</evidence>
<dbReference type="Proteomes" id="UP000826550">
    <property type="component" value="Chromosome"/>
</dbReference>
<dbReference type="PROSITE" id="PS50850">
    <property type="entry name" value="MFS"/>
    <property type="match status" value="1"/>
</dbReference>
<evidence type="ECO:0000256" key="2">
    <source>
        <dbReference type="ARBA" id="ARBA00008537"/>
    </source>
</evidence>
<dbReference type="InterPro" id="IPR011701">
    <property type="entry name" value="MFS"/>
</dbReference>
<feature type="domain" description="Major facilitator superfamily (MFS) profile" evidence="9">
    <location>
        <begin position="20"/>
        <end position="476"/>
    </location>
</feature>
<dbReference type="Gene3D" id="1.20.1720.10">
    <property type="entry name" value="Multidrug resistance protein D"/>
    <property type="match status" value="1"/>
</dbReference>
<keyword evidence="6 8" id="KW-1133">Transmembrane helix</keyword>
<evidence type="ECO:0000256" key="3">
    <source>
        <dbReference type="ARBA" id="ARBA00022448"/>
    </source>
</evidence>
<name>A0ABX8W7P3_9LACO</name>
<feature type="transmembrane region" description="Helical" evidence="8">
    <location>
        <begin position="111"/>
        <end position="132"/>
    </location>
</feature>
<gene>
    <name evidence="10" type="ORF">GYM71_08825</name>
</gene>
<feature type="transmembrane region" description="Helical" evidence="8">
    <location>
        <begin position="310"/>
        <end position="331"/>
    </location>
</feature>
<dbReference type="PANTHER" id="PTHR42718:SF9">
    <property type="entry name" value="MAJOR FACILITATOR SUPERFAMILY MULTIDRUG TRANSPORTER MFSC"/>
    <property type="match status" value="1"/>
</dbReference>
<feature type="transmembrane region" description="Helical" evidence="8">
    <location>
        <begin position="338"/>
        <end position="356"/>
    </location>
</feature>
<dbReference type="EMBL" id="CP048268">
    <property type="protein sequence ID" value="QYN53512.1"/>
    <property type="molecule type" value="Genomic_DNA"/>
</dbReference>
<feature type="transmembrane region" description="Helical" evidence="8">
    <location>
        <begin position="410"/>
        <end position="430"/>
    </location>
</feature>
<dbReference type="InterPro" id="IPR004638">
    <property type="entry name" value="EmrB-like"/>
</dbReference>
<feature type="transmembrane region" description="Helical" evidence="8">
    <location>
        <begin position="445"/>
        <end position="473"/>
    </location>
</feature>
<feature type="transmembrane region" description="Helical" evidence="8">
    <location>
        <begin position="144"/>
        <end position="168"/>
    </location>
</feature>
<protein>
    <submittedName>
        <fullName evidence="10">MFS transporter</fullName>
    </submittedName>
</protein>
<feature type="transmembrane region" description="Helical" evidence="8">
    <location>
        <begin position="232"/>
        <end position="254"/>
    </location>
</feature>
<comment type="subcellular location">
    <subcellularLocation>
        <location evidence="1">Cell membrane</location>
        <topology evidence="1">Multi-pass membrane protein</topology>
    </subcellularLocation>
</comment>
<accession>A0ABX8W7P3</accession>
<evidence type="ECO:0000313" key="11">
    <source>
        <dbReference type="Proteomes" id="UP000826550"/>
    </source>
</evidence>
<feature type="transmembrane region" description="Helical" evidence="8">
    <location>
        <begin position="58"/>
        <end position="74"/>
    </location>
</feature>
<dbReference type="InterPro" id="IPR020846">
    <property type="entry name" value="MFS_dom"/>
</dbReference>
<evidence type="ECO:0000256" key="5">
    <source>
        <dbReference type="ARBA" id="ARBA00022692"/>
    </source>
</evidence>
<comment type="similarity">
    <text evidence="2">Belongs to the major facilitator superfamily. EmrB family.</text>
</comment>
<dbReference type="SUPFAM" id="SSF103473">
    <property type="entry name" value="MFS general substrate transporter"/>
    <property type="match status" value="1"/>
</dbReference>
<feature type="transmembrane region" description="Helical" evidence="8">
    <location>
        <begin position="20"/>
        <end position="46"/>
    </location>
</feature>
<dbReference type="InterPro" id="IPR036259">
    <property type="entry name" value="MFS_trans_sf"/>
</dbReference>
<dbReference type="RefSeq" id="WP_220220188.1">
    <property type="nucleotide sequence ID" value="NZ_CP048268.1"/>
</dbReference>
<evidence type="ECO:0000313" key="10">
    <source>
        <dbReference type="EMBL" id="QYN53512.1"/>
    </source>
</evidence>
<evidence type="ECO:0000256" key="7">
    <source>
        <dbReference type="ARBA" id="ARBA00023136"/>
    </source>
</evidence>
<keyword evidence="11" id="KW-1185">Reference proteome</keyword>
<evidence type="ECO:0000256" key="4">
    <source>
        <dbReference type="ARBA" id="ARBA00022475"/>
    </source>
</evidence>
<keyword evidence="3" id="KW-0813">Transport</keyword>
<dbReference type="CDD" id="cd17321">
    <property type="entry name" value="MFS_MMR_MDR_like"/>
    <property type="match status" value="1"/>
</dbReference>
<proteinExistence type="inferred from homology"/>
<feature type="transmembrane region" description="Helical" evidence="8">
    <location>
        <begin position="86"/>
        <end position="105"/>
    </location>
</feature>
<keyword evidence="7 8" id="KW-0472">Membrane</keyword>
<dbReference type="NCBIfam" id="TIGR00711">
    <property type="entry name" value="efflux_EmrB"/>
    <property type="match status" value="1"/>
</dbReference>
<organism evidence="10 11">
    <name type="scientific">Lactobacillus panisapium</name>
    <dbReference type="NCBI Taxonomy" id="2012495"/>
    <lineage>
        <taxon>Bacteria</taxon>
        <taxon>Bacillati</taxon>
        <taxon>Bacillota</taxon>
        <taxon>Bacilli</taxon>
        <taxon>Lactobacillales</taxon>
        <taxon>Lactobacillaceae</taxon>
        <taxon>Lactobacillus</taxon>
    </lineage>
</organism>
<keyword evidence="4" id="KW-1003">Cell membrane</keyword>
<reference evidence="10 11" key="1">
    <citation type="submission" date="2020-01" db="EMBL/GenBank/DDBJ databases">
        <title>Vast differences in strain-level diversity in the gut microbiota of two closely related honey bee species.</title>
        <authorList>
            <person name="Ellegaard K.M."/>
            <person name="Suenami S."/>
            <person name="Miyazaki R."/>
            <person name="Engel P."/>
        </authorList>
    </citation>
    <scope>NUCLEOTIDE SEQUENCE [LARGE SCALE GENOMIC DNA]</scope>
    <source>
        <strain evidence="10 11">ESL0416</strain>
    </source>
</reference>
<feature type="transmembrane region" description="Helical" evidence="8">
    <location>
        <begin position="275"/>
        <end position="298"/>
    </location>
</feature>
<evidence type="ECO:0000256" key="6">
    <source>
        <dbReference type="ARBA" id="ARBA00022989"/>
    </source>
</evidence>
<dbReference type="PANTHER" id="PTHR42718">
    <property type="entry name" value="MAJOR FACILITATOR SUPERFAMILY MULTIDRUG TRANSPORTER MFSC"/>
    <property type="match status" value="1"/>
</dbReference>
<dbReference type="Gene3D" id="1.20.1250.20">
    <property type="entry name" value="MFS general substrate transporter like domains"/>
    <property type="match status" value="1"/>
</dbReference>
<evidence type="ECO:0000259" key="9">
    <source>
        <dbReference type="PROSITE" id="PS50850"/>
    </source>
</evidence>
<feature type="transmembrane region" description="Helical" evidence="8">
    <location>
        <begin position="207"/>
        <end position="226"/>
    </location>
</feature>